<evidence type="ECO:0000256" key="1">
    <source>
        <dbReference type="SAM" id="MobiDB-lite"/>
    </source>
</evidence>
<dbReference type="InterPro" id="IPR039564">
    <property type="entry name" value="Peptidase_C39-like"/>
</dbReference>
<gene>
    <name evidence="3" type="ORF">COU14_02385</name>
</gene>
<proteinExistence type="predicted"/>
<protein>
    <recommendedName>
        <fullName evidence="2">Peptidase C39 domain-containing protein</fullName>
    </recommendedName>
</protein>
<dbReference type="GO" id="GO:0008233">
    <property type="term" value="F:peptidase activity"/>
    <property type="evidence" value="ECO:0007669"/>
    <property type="project" value="InterPro"/>
</dbReference>
<dbReference type="EMBL" id="PFBG01000025">
    <property type="protein sequence ID" value="PIR85825.1"/>
    <property type="molecule type" value="Genomic_DNA"/>
</dbReference>
<feature type="compositionally biased region" description="Polar residues" evidence="1">
    <location>
        <begin position="44"/>
        <end position="65"/>
    </location>
</feature>
<organism evidence="3 4">
    <name type="scientific">Candidatus Kaiserbacteria bacterium CG10_big_fil_rev_8_21_14_0_10_44_10</name>
    <dbReference type="NCBI Taxonomy" id="1974606"/>
    <lineage>
        <taxon>Bacteria</taxon>
        <taxon>Candidatus Kaiseribacteriota</taxon>
    </lineage>
</organism>
<dbReference type="AlphaFoldDB" id="A0A2H0UJ51"/>
<evidence type="ECO:0000313" key="3">
    <source>
        <dbReference type="EMBL" id="PIR85825.1"/>
    </source>
</evidence>
<dbReference type="Proteomes" id="UP000229612">
    <property type="component" value="Unassembled WGS sequence"/>
</dbReference>
<reference evidence="4" key="1">
    <citation type="submission" date="2017-09" db="EMBL/GenBank/DDBJ databases">
        <title>Depth-based differentiation of microbial function through sediment-hosted aquifers and enrichment of novel symbionts in the deep terrestrial subsurface.</title>
        <authorList>
            <person name="Probst A.J."/>
            <person name="Ladd B."/>
            <person name="Jarett J.K."/>
            <person name="Geller-Mcgrath D.E."/>
            <person name="Sieber C.M.K."/>
            <person name="Emerson J.B."/>
            <person name="Anantharaman K."/>
            <person name="Thomas B.C."/>
            <person name="Malmstrom R."/>
            <person name="Stieglmeier M."/>
            <person name="Klingl A."/>
            <person name="Woyke T."/>
            <person name="Ryan C.M."/>
            <person name="Banfield J.F."/>
        </authorList>
    </citation>
    <scope>NUCLEOTIDE SEQUENCE [LARGE SCALE GENOMIC DNA]</scope>
</reference>
<evidence type="ECO:0000259" key="2">
    <source>
        <dbReference type="PROSITE" id="PS50990"/>
    </source>
</evidence>
<dbReference type="Gene3D" id="3.90.70.10">
    <property type="entry name" value="Cysteine proteinases"/>
    <property type="match status" value="1"/>
</dbReference>
<feature type="domain" description="Peptidase C39" evidence="2">
    <location>
        <begin position="112"/>
        <end position="261"/>
    </location>
</feature>
<feature type="region of interest" description="Disordered" evidence="1">
    <location>
        <begin position="44"/>
        <end position="74"/>
    </location>
</feature>
<dbReference type="InterPro" id="IPR005074">
    <property type="entry name" value="Peptidase_C39"/>
</dbReference>
<dbReference type="PROSITE" id="PS50990">
    <property type="entry name" value="PEPTIDASE_C39"/>
    <property type="match status" value="1"/>
</dbReference>
<comment type="caution">
    <text evidence="3">The sequence shown here is derived from an EMBL/GenBank/DDBJ whole genome shotgun (WGS) entry which is preliminary data.</text>
</comment>
<dbReference type="Pfam" id="PF13529">
    <property type="entry name" value="Peptidase_C39_2"/>
    <property type="match status" value="1"/>
</dbReference>
<dbReference type="GO" id="GO:0006508">
    <property type="term" value="P:proteolysis"/>
    <property type="evidence" value="ECO:0007669"/>
    <property type="project" value="InterPro"/>
</dbReference>
<name>A0A2H0UJ51_9BACT</name>
<dbReference type="GO" id="GO:0005524">
    <property type="term" value="F:ATP binding"/>
    <property type="evidence" value="ECO:0007669"/>
    <property type="project" value="InterPro"/>
</dbReference>
<evidence type="ECO:0000313" key="4">
    <source>
        <dbReference type="Proteomes" id="UP000229612"/>
    </source>
</evidence>
<sequence>MKYIHILTITLTAVSGITIYSIAYGASNSISYVKEVSEDTYVQETTSSISEPSLAQSEDLNTEGSETMAEPSSEIDEEIDTEADVEVTATTVQSKAKNQSTYTVPFYSQFTDISAPGWRKIGCGIASLAMLIDFYKPGEITVDGLLEEGIAANAYVSDAGWSHAGLIGLAKNYGLSGEAVYMTDQSMNVAFSKLETALEEGPVMVSVHYTFQPTNPIPHLVIVTGVEDEKVYYNDPAEKSGNGSISIEQFQSAWKKRYIAIRE</sequence>
<accession>A0A2H0UJ51</accession>
<dbReference type="GO" id="GO:0016020">
    <property type="term" value="C:membrane"/>
    <property type="evidence" value="ECO:0007669"/>
    <property type="project" value="InterPro"/>
</dbReference>